<dbReference type="Gene3D" id="3.20.20.450">
    <property type="entry name" value="EAL domain"/>
    <property type="match status" value="1"/>
</dbReference>
<accession>A0A0G3EUJ0</accession>
<feature type="domain" description="GGDEF" evidence="3">
    <location>
        <begin position="171"/>
        <end position="302"/>
    </location>
</feature>
<reference evidence="5" key="1">
    <citation type="submission" date="2015-06" db="EMBL/GenBank/DDBJ databases">
        <authorList>
            <person name="Lim Y.L."/>
            <person name="Ee R."/>
            <person name="Yong D."/>
            <person name="How K.Y."/>
            <person name="Yin W.F."/>
            <person name="Chan K.G."/>
        </authorList>
    </citation>
    <scope>NUCLEOTIDE SEQUENCE [LARGE SCALE GENOMIC DNA]</scope>
    <source>
        <strain evidence="5">DSM 25325</strain>
    </source>
</reference>
<dbReference type="InterPro" id="IPR001633">
    <property type="entry name" value="EAL_dom"/>
</dbReference>
<dbReference type="PROSITE" id="PS50112">
    <property type="entry name" value="PAS"/>
    <property type="match status" value="1"/>
</dbReference>
<dbReference type="PATRIC" id="fig|445709.3.peg.2757"/>
<dbReference type="FunFam" id="3.20.20.450:FF:000001">
    <property type="entry name" value="Cyclic di-GMP phosphodiesterase yahA"/>
    <property type="match status" value="1"/>
</dbReference>
<gene>
    <name evidence="4" type="ORF">ABW99_13000</name>
</gene>
<dbReference type="Pfam" id="PF00989">
    <property type="entry name" value="PAS"/>
    <property type="match status" value="1"/>
</dbReference>
<dbReference type="InterPro" id="IPR000014">
    <property type="entry name" value="PAS"/>
</dbReference>
<dbReference type="EMBL" id="CP011568">
    <property type="protein sequence ID" value="AKJ68987.1"/>
    <property type="molecule type" value="Genomic_DNA"/>
</dbReference>
<dbReference type="RefSeq" id="WP_047214884.1">
    <property type="nucleotide sequence ID" value="NZ_CP011568.3"/>
</dbReference>
<dbReference type="SMART" id="SM00267">
    <property type="entry name" value="GGDEF"/>
    <property type="match status" value="1"/>
</dbReference>
<dbReference type="InterPro" id="IPR035919">
    <property type="entry name" value="EAL_sf"/>
</dbReference>
<evidence type="ECO:0000259" key="2">
    <source>
        <dbReference type="PROSITE" id="PS50883"/>
    </source>
</evidence>
<proteinExistence type="predicted"/>
<name>A0A0G3EUJ0_9BURK</name>
<dbReference type="OrthoDB" id="9813903at2"/>
<dbReference type="GO" id="GO:0006355">
    <property type="term" value="P:regulation of DNA-templated transcription"/>
    <property type="evidence" value="ECO:0007669"/>
    <property type="project" value="InterPro"/>
</dbReference>
<dbReference type="InterPro" id="IPR035965">
    <property type="entry name" value="PAS-like_dom_sf"/>
</dbReference>
<dbReference type="AlphaFoldDB" id="A0A0G3EUJ0"/>
<dbReference type="InterPro" id="IPR043128">
    <property type="entry name" value="Rev_trsase/Diguanyl_cyclase"/>
</dbReference>
<dbReference type="Pfam" id="PF00990">
    <property type="entry name" value="GGDEF"/>
    <property type="match status" value="1"/>
</dbReference>
<dbReference type="InterPro" id="IPR029787">
    <property type="entry name" value="Nucleotide_cyclase"/>
</dbReference>
<dbReference type="CDD" id="cd01948">
    <property type="entry name" value="EAL"/>
    <property type="match status" value="1"/>
</dbReference>
<feature type="domain" description="EAL" evidence="2">
    <location>
        <begin position="311"/>
        <end position="565"/>
    </location>
</feature>
<evidence type="ECO:0000259" key="3">
    <source>
        <dbReference type="PROSITE" id="PS50887"/>
    </source>
</evidence>
<dbReference type="SUPFAM" id="SSF55785">
    <property type="entry name" value="PYP-like sensor domain (PAS domain)"/>
    <property type="match status" value="1"/>
</dbReference>
<evidence type="ECO:0000313" key="5">
    <source>
        <dbReference type="Proteomes" id="UP000036700"/>
    </source>
</evidence>
<dbReference type="SUPFAM" id="SSF141868">
    <property type="entry name" value="EAL domain-like"/>
    <property type="match status" value="1"/>
</dbReference>
<dbReference type="SMART" id="SM00052">
    <property type="entry name" value="EAL"/>
    <property type="match status" value="1"/>
</dbReference>
<protein>
    <submittedName>
        <fullName evidence="4">Diguanylate phosphodiesterase</fullName>
    </submittedName>
</protein>
<dbReference type="InterPro" id="IPR052155">
    <property type="entry name" value="Biofilm_reg_signaling"/>
</dbReference>
<dbReference type="CDD" id="cd00130">
    <property type="entry name" value="PAS"/>
    <property type="match status" value="1"/>
</dbReference>
<feature type="domain" description="PAS" evidence="1">
    <location>
        <begin position="20"/>
        <end position="69"/>
    </location>
</feature>
<dbReference type="CDD" id="cd01949">
    <property type="entry name" value="GGDEF"/>
    <property type="match status" value="1"/>
</dbReference>
<dbReference type="Gene3D" id="3.30.70.270">
    <property type="match status" value="1"/>
</dbReference>
<evidence type="ECO:0000259" key="1">
    <source>
        <dbReference type="PROSITE" id="PS50112"/>
    </source>
</evidence>
<dbReference type="NCBIfam" id="TIGR00229">
    <property type="entry name" value="sensory_box"/>
    <property type="match status" value="1"/>
</dbReference>
<dbReference type="InterPro" id="IPR013767">
    <property type="entry name" value="PAS_fold"/>
</dbReference>
<dbReference type="PANTHER" id="PTHR44757">
    <property type="entry name" value="DIGUANYLATE CYCLASE DGCP"/>
    <property type="match status" value="1"/>
</dbReference>
<dbReference type="Gene3D" id="3.30.450.20">
    <property type="entry name" value="PAS domain"/>
    <property type="match status" value="1"/>
</dbReference>
<dbReference type="STRING" id="445709.ABW99_13000"/>
<dbReference type="PROSITE" id="PS50883">
    <property type="entry name" value="EAL"/>
    <property type="match status" value="1"/>
</dbReference>
<dbReference type="Proteomes" id="UP000036700">
    <property type="component" value="Chromosome"/>
</dbReference>
<dbReference type="PROSITE" id="PS50887">
    <property type="entry name" value="GGDEF"/>
    <property type="match status" value="1"/>
</dbReference>
<dbReference type="KEGG" id="ptx:ABW99_13000"/>
<dbReference type="SUPFAM" id="SSF55073">
    <property type="entry name" value="Nucleotide cyclase"/>
    <property type="match status" value="1"/>
</dbReference>
<organism evidence="4 5">
    <name type="scientific">Pandoraea thiooxydans</name>
    <dbReference type="NCBI Taxonomy" id="445709"/>
    <lineage>
        <taxon>Bacteria</taxon>
        <taxon>Pseudomonadati</taxon>
        <taxon>Pseudomonadota</taxon>
        <taxon>Betaproteobacteria</taxon>
        <taxon>Burkholderiales</taxon>
        <taxon>Burkholderiaceae</taxon>
        <taxon>Pandoraea</taxon>
    </lineage>
</organism>
<dbReference type="InterPro" id="IPR000160">
    <property type="entry name" value="GGDEF_dom"/>
</dbReference>
<sequence length="571" mass="62330">MRPAIAASGDAGFAPSEADAIEGAPYGMFVCDANGTFELVNAAYEQLTGYSRETLIGHRTFGSLHDLTHAIRQPAQTHTTPSGNIEFDGECVCLHRNRTRAPVHLAVSRIDAATPGRQRYVGIAFDLKQHAQYQARLWYVTHHDHVTRLPNQTLLTERLDLAITRCARHGAGFTLLIIELDQLRQIGNALGQPAVDLALQVAAERLRGVTGPDDTIACVGGTQFVLVAQATGQQASVLVELIRARLAEWPEISQAPVSLAASIGGVCFPEHGATPALLIRRANVALAEAKRAGSGQSRFFCAAMEAESTRQLELETLLRGAIDNRQLHLVYQPQITLATGELVLAETLLRWRHPTRGAISPAEFIPVAEKSGLIDQLGEWVIRNACREASQLLRRVRNMPRISVNVSPQQLQRQDVLGIVTRALDENALEARYLEVEITEGVLLEHTDTALETIQALRRLGVEIAVDDFGTGYSSLAYLTRLPVDRLKIDQSFIRRMLSDPQCHAIVEAVIAMAHALKLRVTAEGVESAAHAARLTDLGCDEAQGFWFSRPLSQQGLYNVLRPLDGGALPG</sequence>
<dbReference type="PANTHER" id="PTHR44757:SF2">
    <property type="entry name" value="BIOFILM ARCHITECTURE MAINTENANCE PROTEIN MBAA"/>
    <property type="match status" value="1"/>
</dbReference>
<evidence type="ECO:0000313" key="4">
    <source>
        <dbReference type="EMBL" id="AKJ68987.1"/>
    </source>
</evidence>
<dbReference type="SMART" id="SM00091">
    <property type="entry name" value="PAS"/>
    <property type="match status" value="1"/>
</dbReference>
<dbReference type="Pfam" id="PF00563">
    <property type="entry name" value="EAL"/>
    <property type="match status" value="1"/>
</dbReference>
<keyword evidence="5" id="KW-1185">Reference proteome</keyword>
<dbReference type="NCBIfam" id="TIGR00254">
    <property type="entry name" value="GGDEF"/>
    <property type="match status" value="1"/>
</dbReference>